<comment type="caution">
    <text evidence="2">The sequence shown here is derived from an EMBL/GenBank/DDBJ whole genome shotgun (WGS) entry which is preliminary data.</text>
</comment>
<dbReference type="InterPro" id="IPR000008">
    <property type="entry name" value="C2_dom"/>
</dbReference>
<dbReference type="Pfam" id="PF00168">
    <property type="entry name" value="C2"/>
    <property type="match status" value="1"/>
</dbReference>
<dbReference type="SUPFAM" id="SSF49562">
    <property type="entry name" value="C2 domain (Calcium/lipid-binding domain, CaLB)"/>
    <property type="match status" value="1"/>
</dbReference>
<gene>
    <name evidence="2" type="ORF">TPAB3V08_LOCUS7773</name>
</gene>
<accession>A0ABN7P1I2</accession>
<name>A0ABN7P1I2_TIMPD</name>
<proteinExistence type="predicted"/>
<evidence type="ECO:0000313" key="3">
    <source>
        <dbReference type="Proteomes" id="UP001153148"/>
    </source>
</evidence>
<dbReference type="InterPro" id="IPR035892">
    <property type="entry name" value="C2_domain_sf"/>
</dbReference>
<protein>
    <recommendedName>
        <fullName evidence="1">C2 domain-containing protein</fullName>
    </recommendedName>
</protein>
<evidence type="ECO:0000313" key="2">
    <source>
        <dbReference type="EMBL" id="CAG2060817.1"/>
    </source>
</evidence>
<feature type="non-terminal residue" evidence="2">
    <location>
        <position position="205"/>
    </location>
</feature>
<dbReference type="Proteomes" id="UP001153148">
    <property type="component" value="Unassembled WGS sequence"/>
</dbReference>
<reference evidence="2" key="1">
    <citation type="submission" date="2021-03" db="EMBL/GenBank/DDBJ databases">
        <authorList>
            <person name="Tran Van P."/>
        </authorList>
    </citation>
    <scope>NUCLEOTIDE SEQUENCE</scope>
</reference>
<dbReference type="EMBL" id="CAJPIN010013684">
    <property type="protein sequence ID" value="CAG2060817.1"/>
    <property type="molecule type" value="Genomic_DNA"/>
</dbReference>
<keyword evidence="3" id="KW-1185">Reference proteome</keyword>
<organism evidence="2 3">
    <name type="scientific">Timema podura</name>
    <name type="common">Walking stick</name>
    <dbReference type="NCBI Taxonomy" id="61482"/>
    <lineage>
        <taxon>Eukaryota</taxon>
        <taxon>Metazoa</taxon>
        <taxon>Ecdysozoa</taxon>
        <taxon>Arthropoda</taxon>
        <taxon>Hexapoda</taxon>
        <taxon>Insecta</taxon>
        <taxon>Pterygota</taxon>
        <taxon>Neoptera</taxon>
        <taxon>Polyneoptera</taxon>
        <taxon>Phasmatodea</taxon>
        <taxon>Timematodea</taxon>
        <taxon>Timematoidea</taxon>
        <taxon>Timematidae</taxon>
        <taxon>Timema</taxon>
    </lineage>
</organism>
<evidence type="ECO:0000259" key="1">
    <source>
        <dbReference type="PROSITE" id="PS50004"/>
    </source>
</evidence>
<dbReference type="PROSITE" id="PS50004">
    <property type="entry name" value="C2"/>
    <property type="match status" value="1"/>
</dbReference>
<feature type="domain" description="C2" evidence="1">
    <location>
        <begin position="31"/>
        <end position="164"/>
    </location>
</feature>
<dbReference type="Gene3D" id="2.60.40.150">
    <property type="entry name" value="C2 domain"/>
    <property type="match status" value="1"/>
</dbReference>
<dbReference type="PANTHER" id="PTHR10024">
    <property type="entry name" value="SYNAPTOTAGMIN"/>
    <property type="match status" value="1"/>
</dbReference>
<sequence length="205" mass="23178">MCVSVHTFNWNFKTAEEVYPHFCGASGKPFRKNHPQYTRPGFEPQYPCQQQQVYCESDALDRVATEVDPYVRVIQLNGTSARAVKKKKTAYKHATESPNFNETLTFDLAPSQLETATFLVTVSNKNMEEAQHGCKKIKDVCLGKLALGRHVRRITVKEHWIVVAENPRRSVTLTLTLGVGRGAHQRSWPRHPLQDVGAMFGVVLL</sequence>